<keyword evidence="4 8" id="KW-0812">Transmembrane</keyword>
<dbReference type="GO" id="GO:0051301">
    <property type="term" value="P:cell division"/>
    <property type="evidence" value="ECO:0007669"/>
    <property type="project" value="UniProtKB-KW"/>
</dbReference>
<dbReference type="Proteomes" id="UP000198304">
    <property type="component" value="Unassembled WGS sequence"/>
</dbReference>
<dbReference type="EMBL" id="FZOJ01000006">
    <property type="protein sequence ID" value="SNS24429.1"/>
    <property type="molecule type" value="Genomic_DNA"/>
</dbReference>
<organism evidence="10 11">
    <name type="scientific">Anaerovirgula multivorans</name>
    <dbReference type="NCBI Taxonomy" id="312168"/>
    <lineage>
        <taxon>Bacteria</taxon>
        <taxon>Bacillati</taxon>
        <taxon>Bacillota</taxon>
        <taxon>Clostridia</taxon>
        <taxon>Peptostreptococcales</taxon>
        <taxon>Natronincolaceae</taxon>
        <taxon>Anaerovirgula</taxon>
    </lineage>
</organism>
<dbReference type="Gene3D" id="3.10.20.310">
    <property type="entry name" value="membrane protein fhac"/>
    <property type="match status" value="1"/>
</dbReference>
<evidence type="ECO:0000256" key="3">
    <source>
        <dbReference type="ARBA" id="ARBA00022618"/>
    </source>
</evidence>
<evidence type="ECO:0000256" key="5">
    <source>
        <dbReference type="ARBA" id="ARBA00022989"/>
    </source>
</evidence>
<evidence type="ECO:0000256" key="8">
    <source>
        <dbReference type="SAM" id="Phobius"/>
    </source>
</evidence>
<dbReference type="InterPro" id="IPR005548">
    <property type="entry name" value="Cell_div_FtsQ/DivIB_C"/>
</dbReference>
<comment type="subcellular location">
    <subcellularLocation>
        <location evidence="1">Membrane</location>
    </subcellularLocation>
</comment>
<dbReference type="PROSITE" id="PS51779">
    <property type="entry name" value="POTRA"/>
    <property type="match status" value="1"/>
</dbReference>
<dbReference type="PANTHER" id="PTHR37820:SF1">
    <property type="entry name" value="CELL DIVISION PROTEIN FTSQ"/>
    <property type="match status" value="1"/>
</dbReference>
<protein>
    <submittedName>
        <fullName evidence="10">Cell division protein FtsQ</fullName>
    </submittedName>
</protein>
<dbReference type="AlphaFoldDB" id="A0A239CWX8"/>
<dbReference type="InterPro" id="IPR050487">
    <property type="entry name" value="FtsQ_DivIB"/>
</dbReference>
<keyword evidence="5 8" id="KW-1133">Transmembrane helix</keyword>
<dbReference type="RefSeq" id="WP_089282431.1">
    <property type="nucleotide sequence ID" value="NZ_FZOJ01000006.1"/>
</dbReference>
<name>A0A239CWX8_9FIRM</name>
<evidence type="ECO:0000256" key="7">
    <source>
        <dbReference type="ARBA" id="ARBA00023306"/>
    </source>
</evidence>
<proteinExistence type="predicted"/>
<evidence type="ECO:0000313" key="11">
    <source>
        <dbReference type="Proteomes" id="UP000198304"/>
    </source>
</evidence>
<dbReference type="InterPro" id="IPR034746">
    <property type="entry name" value="POTRA"/>
</dbReference>
<feature type="domain" description="POTRA" evidence="9">
    <location>
        <begin position="44"/>
        <end position="112"/>
    </location>
</feature>
<evidence type="ECO:0000256" key="1">
    <source>
        <dbReference type="ARBA" id="ARBA00004370"/>
    </source>
</evidence>
<sequence>MEYKDIRKEKKIRRRRLKRILTAFFLSIVFLLWGIYYLLQSDLLNLQMIEVHGNIELTEEEIIDGAKLYTKRNILQYNLLEIKENVEMQPFVKEAIIKRKLPKTMIITVREREKYAIIPYMGSFIYIDQDKVVLQVNDDYLSEDLILITGVEFQSFKLGDKADINNPEMLNTAMELIEASRATSIVEMISEINIEKEDYIQLITFDGIEVLLADTIDPAYSMVALKEVLTSLYTREIKNVIVDMRYKGQISIRDREQWEED</sequence>
<evidence type="ECO:0000259" key="9">
    <source>
        <dbReference type="PROSITE" id="PS51779"/>
    </source>
</evidence>
<keyword evidence="2" id="KW-1003">Cell membrane</keyword>
<keyword evidence="3 10" id="KW-0132">Cell division</keyword>
<evidence type="ECO:0000256" key="2">
    <source>
        <dbReference type="ARBA" id="ARBA00022475"/>
    </source>
</evidence>
<reference evidence="10 11" key="1">
    <citation type="submission" date="2017-06" db="EMBL/GenBank/DDBJ databases">
        <authorList>
            <person name="Kim H.J."/>
            <person name="Triplett B.A."/>
        </authorList>
    </citation>
    <scope>NUCLEOTIDE SEQUENCE [LARGE SCALE GENOMIC DNA]</scope>
    <source>
        <strain evidence="10 11">SCA</strain>
    </source>
</reference>
<accession>A0A239CWX8</accession>
<gene>
    <name evidence="10" type="ORF">SAMN05446037_1006194</name>
</gene>
<feature type="transmembrane region" description="Helical" evidence="8">
    <location>
        <begin position="20"/>
        <end position="39"/>
    </location>
</feature>
<keyword evidence="7" id="KW-0131">Cell cycle</keyword>
<dbReference type="GO" id="GO:0005886">
    <property type="term" value="C:plasma membrane"/>
    <property type="evidence" value="ECO:0007669"/>
    <property type="project" value="TreeGrafter"/>
</dbReference>
<evidence type="ECO:0000313" key="10">
    <source>
        <dbReference type="EMBL" id="SNS24429.1"/>
    </source>
</evidence>
<dbReference type="Pfam" id="PF08478">
    <property type="entry name" value="POTRA_1"/>
    <property type="match status" value="1"/>
</dbReference>
<evidence type="ECO:0000256" key="6">
    <source>
        <dbReference type="ARBA" id="ARBA00023136"/>
    </source>
</evidence>
<dbReference type="InterPro" id="IPR013685">
    <property type="entry name" value="POTRA_FtsQ_type"/>
</dbReference>
<evidence type="ECO:0000256" key="4">
    <source>
        <dbReference type="ARBA" id="ARBA00022692"/>
    </source>
</evidence>
<keyword evidence="6 8" id="KW-0472">Membrane</keyword>
<dbReference type="OrthoDB" id="1748794at2"/>
<dbReference type="PANTHER" id="PTHR37820">
    <property type="entry name" value="CELL DIVISION PROTEIN DIVIB"/>
    <property type="match status" value="1"/>
</dbReference>
<dbReference type="Pfam" id="PF03799">
    <property type="entry name" value="FtsQ_DivIB_C"/>
    <property type="match status" value="1"/>
</dbReference>
<keyword evidence="11" id="KW-1185">Reference proteome</keyword>